<proteinExistence type="inferred from homology"/>
<dbReference type="AlphaFoldDB" id="A0A235BYB2"/>
<dbReference type="InterPro" id="IPR051463">
    <property type="entry name" value="Peptidase_U62_metallo"/>
</dbReference>
<evidence type="ECO:0000259" key="2">
    <source>
        <dbReference type="Pfam" id="PF19289"/>
    </source>
</evidence>
<dbReference type="InterPro" id="IPR045569">
    <property type="entry name" value="Metalloprtase-TldD/E_C"/>
</dbReference>
<dbReference type="GO" id="GO:0008237">
    <property type="term" value="F:metallopeptidase activity"/>
    <property type="evidence" value="ECO:0007669"/>
    <property type="project" value="InterPro"/>
</dbReference>
<dbReference type="InterPro" id="IPR035068">
    <property type="entry name" value="TldD/PmbA_N"/>
</dbReference>
<protein>
    <recommendedName>
        <fullName evidence="2">Metalloprotease TldD/E C-terminal domain-containing protein</fullName>
    </recommendedName>
</protein>
<comment type="caution">
    <text evidence="3">The sequence shown here is derived from an EMBL/GenBank/DDBJ whole genome shotgun (WGS) entry which is preliminary data.</text>
</comment>
<dbReference type="SUPFAM" id="SSF111283">
    <property type="entry name" value="Putative modulator of DNA gyrase, PmbA/TldD"/>
    <property type="match status" value="1"/>
</dbReference>
<reference evidence="3 4" key="1">
    <citation type="submission" date="2017-07" db="EMBL/GenBank/DDBJ databases">
        <title>Recovery of genomes from metagenomes via a dereplication, aggregation, and scoring strategy.</title>
        <authorList>
            <person name="Sieber C.M."/>
            <person name="Probst A.J."/>
            <person name="Sharrar A."/>
            <person name="Thomas B.C."/>
            <person name="Hess M."/>
            <person name="Tringe S.G."/>
            <person name="Banfield J.F."/>
        </authorList>
    </citation>
    <scope>NUCLEOTIDE SEQUENCE [LARGE SCALE GENOMIC DNA]</scope>
    <source>
        <strain evidence="3">JGI_Cruoil_03_51_56</strain>
    </source>
</reference>
<organism evidence="3 4">
    <name type="scientific">candidate division WOR-3 bacterium JGI_Cruoil_03_51_56</name>
    <dbReference type="NCBI Taxonomy" id="1973747"/>
    <lineage>
        <taxon>Bacteria</taxon>
        <taxon>Bacteria division WOR-3</taxon>
    </lineage>
</organism>
<feature type="domain" description="Metalloprotease TldD/E C-terminal" evidence="2">
    <location>
        <begin position="263"/>
        <end position="468"/>
    </location>
</feature>
<accession>A0A235BYB2</accession>
<gene>
    <name evidence="3" type="ORF">CH330_02575</name>
</gene>
<dbReference type="Pfam" id="PF19289">
    <property type="entry name" value="PmbA_TldD_3rd"/>
    <property type="match status" value="1"/>
</dbReference>
<name>A0A235BYB2_UNCW3</name>
<dbReference type="EMBL" id="NOZP01000046">
    <property type="protein sequence ID" value="OYD16535.1"/>
    <property type="molecule type" value="Genomic_DNA"/>
</dbReference>
<dbReference type="InterPro" id="IPR036059">
    <property type="entry name" value="TldD/PmbA_sf"/>
</dbReference>
<evidence type="ECO:0000313" key="3">
    <source>
        <dbReference type="EMBL" id="OYD16535.1"/>
    </source>
</evidence>
<dbReference type="PANTHER" id="PTHR30624">
    <property type="entry name" value="UNCHARACTERIZED PROTEIN TLDD AND PMBA"/>
    <property type="match status" value="1"/>
</dbReference>
<sequence length="504" mass="55976">MMSQKIASEAQIRRVLVNALSYTRSRVEYADLLYERAVRIELQQLPDRLIKKPFNAKSRIQLRLLNRGKKAEIKVGTLNLTSIKHAIDEGMKLLRASPRPQKLVSLAPIPNPGKVRYGLPAPAAFPADEIFDALIRSITGLARKIERKHAGRNIKVKPEFWFFSQREEKAIADTEGVFKTQVLPRTFLQVITRVKGKGDKMTQTRARLGNVHTYTDIVRKTKTDRYVMTPAVRKFLTEWFERTIALQDAVSLTPAQVRKLDHMILHYTTAGVFVHEALGHNFEADIVKAGGSGIIDKDGKPKGAVACEDVNIMDGPVSDDFTNGFGTELIDDEGVEVKTKLLARNGRMVGMILSRETAAYFGLKPNGGAFSEMGDPRIPRMSDTYLMPATRSNWRHSLKELIKDIKYGILLVGTTGGAVSKDGMSSSVQLGYLVENGKVTNMVKPSNFTAKTMFALRYVDGFAGPVEIRDVGFCGKGQTKFVADGGPTWTRIKNNEYIGLSVQG</sequence>
<evidence type="ECO:0000256" key="1">
    <source>
        <dbReference type="ARBA" id="ARBA00005836"/>
    </source>
</evidence>
<dbReference type="Proteomes" id="UP000215559">
    <property type="component" value="Unassembled WGS sequence"/>
</dbReference>
<comment type="similarity">
    <text evidence="1">Belongs to the peptidase U62 family.</text>
</comment>
<evidence type="ECO:0000313" key="4">
    <source>
        <dbReference type="Proteomes" id="UP000215559"/>
    </source>
</evidence>
<dbReference type="GO" id="GO:0006508">
    <property type="term" value="P:proteolysis"/>
    <property type="evidence" value="ECO:0007669"/>
    <property type="project" value="InterPro"/>
</dbReference>
<dbReference type="GO" id="GO:0005829">
    <property type="term" value="C:cytosol"/>
    <property type="evidence" value="ECO:0007669"/>
    <property type="project" value="TreeGrafter"/>
</dbReference>
<dbReference type="Gene3D" id="3.30.2290.10">
    <property type="entry name" value="PmbA/TldD superfamily"/>
    <property type="match status" value="1"/>
</dbReference>
<dbReference type="PANTHER" id="PTHR30624:SF0">
    <property type="entry name" value="METALLOPROTEASE SLR0863"/>
    <property type="match status" value="1"/>
</dbReference>